<dbReference type="InterPro" id="IPR037053">
    <property type="entry name" value="Phage_tail_collar_dom_sf"/>
</dbReference>
<evidence type="ECO:0000313" key="2">
    <source>
        <dbReference type="EMBL" id="MPN13452.1"/>
    </source>
</evidence>
<organism evidence="2">
    <name type="scientific">bioreactor metagenome</name>
    <dbReference type="NCBI Taxonomy" id="1076179"/>
    <lineage>
        <taxon>unclassified sequences</taxon>
        <taxon>metagenomes</taxon>
        <taxon>ecological metagenomes</taxon>
    </lineage>
</organism>
<dbReference type="AlphaFoldDB" id="A0A645FIU7"/>
<name>A0A645FIU7_9ZZZZ</name>
<dbReference type="Gene3D" id="3.90.1340.10">
    <property type="entry name" value="Phage tail collar domain"/>
    <property type="match status" value="1"/>
</dbReference>
<proteinExistence type="predicted"/>
<evidence type="ECO:0000259" key="1">
    <source>
        <dbReference type="Pfam" id="PF07484"/>
    </source>
</evidence>
<dbReference type="SUPFAM" id="SSF88874">
    <property type="entry name" value="Receptor-binding domain of short tail fibre protein gp12"/>
    <property type="match status" value="1"/>
</dbReference>
<sequence length="180" mass="19061">MEGFIGEIRAFAGTYAPQGWHFCDGSMLPINSYKELYALIGTTYGYQTANDFKLPDLRGQIPIGIGQGPGLSSFVIGNNGGFENVTLTTDQIPNHTHLVSVSTSDNTITTPSTKAFLSKMYSPGGSVVGYTPGTITTPVAVMDSSTIAQSGGSQQHSNLMPCTPVSFIICTNNNIYPPTP</sequence>
<dbReference type="EMBL" id="VSSQ01059950">
    <property type="protein sequence ID" value="MPN13452.1"/>
    <property type="molecule type" value="Genomic_DNA"/>
</dbReference>
<protein>
    <recommendedName>
        <fullName evidence="1">Phage tail collar domain-containing protein</fullName>
    </recommendedName>
</protein>
<dbReference type="Pfam" id="PF07484">
    <property type="entry name" value="Collar"/>
    <property type="match status" value="1"/>
</dbReference>
<feature type="domain" description="Phage tail collar" evidence="1">
    <location>
        <begin position="6"/>
        <end position="62"/>
    </location>
</feature>
<accession>A0A645FIU7</accession>
<dbReference type="InterPro" id="IPR011083">
    <property type="entry name" value="Phage_tail_collar_dom"/>
</dbReference>
<reference evidence="2" key="1">
    <citation type="submission" date="2019-08" db="EMBL/GenBank/DDBJ databases">
        <authorList>
            <person name="Kucharzyk K."/>
            <person name="Murdoch R.W."/>
            <person name="Higgins S."/>
            <person name="Loffler F."/>
        </authorList>
    </citation>
    <scope>NUCLEOTIDE SEQUENCE</scope>
</reference>
<gene>
    <name evidence="2" type="ORF">SDC9_160773</name>
</gene>
<comment type="caution">
    <text evidence="2">The sequence shown here is derived from an EMBL/GenBank/DDBJ whole genome shotgun (WGS) entry which is preliminary data.</text>
</comment>